<evidence type="ECO:0000313" key="2">
    <source>
        <dbReference type="EMBL" id="CAH2223729.1"/>
    </source>
</evidence>
<dbReference type="AlphaFoldDB" id="A0AAD1R5F5"/>
<evidence type="ECO:0000256" key="1">
    <source>
        <dbReference type="SAM" id="MobiDB-lite"/>
    </source>
</evidence>
<sequence length="133" mass="14734">MSYRTPQILPPPRTDQGATMAPLPSLDVHTQALLDGHRQEEAVSLCLPKMAAACAATTPTSNHDPTLHGGKLLTRSDRLCAASEWWEPEKSVVLTPQWLRRQRRGENPMTYVDEQHSLTRVQRAGKQNIAAAT</sequence>
<reference evidence="2" key="1">
    <citation type="submission" date="2022-03" db="EMBL/GenBank/DDBJ databases">
        <authorList>
            <person name="Alioto T."/>
            <person name="Alioto T."/>
            <person name="Gomez Garrido J."/>
        </authorList>
    </citation>
    <scope>NUCLEOTIDE SEQUENCE</scope>
</reference>
<proteinExistence type="predicted"/>
<dbReference type="EMBL" id="OW240912">
    <property type="protein sequence ID" value="CAH2223729.1"/>
    <property type="molecule type" value="Genomic_DNA"/>
</dbReference>
<name>A0AAD1R5F5_PELCU</name>
<keyword evidence="3" id="KW-1185">Reference proteome</keyword>
<accession>A0AAD1R5F5</accession>
<protein>
    <submittedName>
        <fullName evidence="2">Uncharacterized protein</fullName>
    </submittedName>
</protein>
<evidence type="ECO:0000313" key="3">
    <source>
        <dbReference type="Proteomes" id="UP001295444"/>
    </source>
</evidence>
<organism evidence="2 3">
    <name type="scientific">Pelobates cultripes</name>
    <name type="common">Western spadefoot toad</name>
    <dbReference type="NCBI Taxonomy" id="61616"/>
    <lineage>
        <taxon>Eukaryota</taxon>
        <taxon>Metazoa</taxon>
        <taxon>Chordata</taxon>
        <taxon>Craniata</taxon>
        <taxon>Vertebrata</taxon>
        <taxon>Euteleostomi</taxon>
        <taxon>Amphibia</taxon>
        <taxon>Batrachia</taxon>
        <taxon>Anura</taxon>
        <taxon>Pelobatoidea</taxon>
        <taxon>Pelobatidae</taxon>
        <taxon>Pelobates</taxon>
    </lineage>
</organism>
<gene>
    <name evidence="2" type="ORF">PECUL_23A044401</name>
</gene>
<feature type="region of interest" description="Disordered" evidence="1">
    <location>
        <begin position="1"/>
        <end position="20"/>
    </location>
</feature>
<dbReference type="Proteomes" id="UP001295444">
    <property type="component" value="Chromosome 01"/>
</dbReference>